<feature type="binding site" evidence="10">
    <location>
        <position position="177"/>
    </location>
    <ligand>
        <name>L-ornithine</name>
        <dbReference type="ChEBI" id="CHEBI:46911"/>
    </ligand>
</feature>
<dbReference type="EC" id="2.1.3.3" evidence="5 10"/>
<evidence type="ECO:0000256" key="10">
    <source>
        <dbReference type="HAMAP-Rule" id="MF_01109"/>
    </source>
</evidence>
<evidence type="ECO:0000256" key="1">
    <source>
        <dbReference type="ARBA" id="ARBA00003822"/>
    </source>
</evidence>
<comment type="similarity">
    <text evidence="4 10">Belongs to the aspartate/ornithine carbamoyltransferase superfamily. OTCase family.</text>
</comment>
<evidence type="ECO:0000256" key="4">
    <source>
        <dbReference type="ARBA" id="ARBA00007805"/>
    </source>
</evidence>
<dbReference type="PANTHER" id="PTHR45753">
    <property type="entry name" value="ORNITHINE CARBAMOYLTRANSFERASE, MITOCHONDRIAL"/>
    <property type="match status" value="1"/>
</dbReference>
<feature type="domain" description="Aspartate/ornithine carbamoyltransferase carbamoyl-P binding" evidence="12">
    <location>
        <begin position="19"/>
        <end position="159"/>
    </location>
</feature>
<evidence type="ECO:0000256" key="9">
    <source>
        <dbReference type="ARBA" id="ARBA00048772"/>
    </source>
</evidence>
<dbReference type="GO" id="GO:0005737">
    <property type="term" value="C:cytoplasm"/>
    <property type="evidence" value="ECO:0007669"/>
    <property type="project" value="UniProtKB-SubCell"/>
</dbReference>
<protein>
    <recommendedName>
        <fullName evidence="6 10">Ornithine carbamoyltransferase</fullName>
        <shortName evidence="10">OTCase</shortName>
        <ecNumber evidence="5 10">2.1.3.3</ecNumber>
    </recommendedName>
</protein>
<comment type="pathway">
    <text evidence="3">Amino-acid biosynthesis; L-arginine biosynthesis; L-arginine from L-ornithine and carbamoyl phosphate: step 1/3.</text>
</comment>
<dbReference type="GO" id="GO:0004585">
    <property type="term" value="F:ornithine carbamoyltransferase activity"/>
    <property type="evidence" value="ECO:0007669"/>
    <property type="project" value="UniProtKB-UniRule"/>
</dbReference>
<dbReference type="AlphaFoldDB" id="A0AAW5B681"/>
<evidence type="ECO:0000313" key="14">
    <source>
        <dbReference type="Proteomes" id="UP001199631"/>
    </source>
</evidence>
<dbReference type="InterPro" id="IPR006131">
    <property type="entry name" value="Asp_carbamoyltransf_Asp/Orn-bd"/>
</dbReference>
<dbReference type="NCBIfam" id="TIGR00658">
    <property type="entry name" value="orni_carb_tr"/>
    <property type="match status" value="1"/>
</dbReference>
<evidence type="ECO:0000256" key="8">
    <source>
        <dbReference type="ARBA" id="ARBA00022679"/>
    </source>
</evidence>
<dbReference type="FunFam" id="3.40.50.1370:FF:000016">
    <property type="entry name" value="Ornithine carbamoyltransferase"/>
    <property type="match status" value="1"/>
</dbReference>
<evidence type="ECO:0000256" key="7">
    <source>
        <dbReference type="ARBA" id="ARBA00022490"/>
    </source>
</evidence>
<evidence type="ECO:0000256" key="2">
    <source>
        <dbReference type="ARBA" id="ARBA00004496"/>
    </source>
</evidence>
<dbReference type="Proteomes" id="UP001199631">
    <property type="component" value="Unassembled WGS sequence"/>
</dbReference>
<dbReference type="PRINTS" id="PR00100">
    <property type="entry name" value="AOTCASE"/>
</dbReference>
<dbReference type="NCBIfam" id="NF001986">
    <property type="entry name" value="PRK00779.1"/>
    <property type="match status" value="1"/>
</dbReference>
<dbReference type="GO" id="GO:0019240">
    <property type="term" value="P:citrulline biosynthetic process"/>
    <property type="evidence" value="ECO:0007669"/>
    <property type="project" value="TreeGrafter"/>
</dbReference>
<evidence type="ECO:0000256" key="3">
    <source>
        <dbReference type="ARBA" id="ARBA00004975"/>
    </source>
</evidence>
<dbReference type="InterPro" id="IPR006130">
    <property type="entry name" value="Asp/Orn_carbamoylTrfase"/>
</dbReference>
<comment type="caution">
    <text evidence="13">The sequence shown here is derived from an EMBL/GenBank/DDBJ whole genome shotgun (WGS) entry which is preliminary data.</text>
</comment>
<keyword evidence="14" id="KW-1185">Reference proteome</keyword>
<feature type="binding site" evidence="10">
    <location>
        <position position="241"/>
    </location>
    <ligand>
        <name>L-ornithine</name>
        <dbReference type="ChEBI" id="CHEBI:46911"/>
    </ligand>
</feature>
<feature type="domain" description="Aspartate/ornithine carbamoyltransferase Asp/Orn-binding" evidence="11">
    <location>
        <begin position="165"/>
        <end position="319"/>
    </location>
</feature>
<feature type="binding site" evidence="10">
    <location>
        <begin position="245"/>
        <end position="246"/>
    </location>
    <ligand>
        <name>L-ornithine</name>
        <dbReference type="ChEBI" id="CHEBI:46911"/>
    </ligand>
</feature>
<evidence type="ECO:0000256" key="5">
    <source>
        <dbReference type="ARBA" id="ARBA00013007"/>
    </source>
</evidence>
<proteinExistence type="inferred from homology"/>
<reference evidence="13 14" key="1">
    <citation type="journal article" date="2022" name="Evol. Bioinform. Online">
        <title>Draft Genome Sequence of Oceanobacillus jordanicus Strain GSFE11, a Halotolerant Plant Growth-Promoting Bacterial Endophyte Isolated From the Jordan Valley.</title>
        <authorList>
            <person name="Alhindi T."/>
            <person name="Albdaiwi R."/>
        </authorList>
    </citation>
    <scope>NUCLEOTIDE SEQUENCE [LARGE SCALE GENOMIC DNA]</scope>
    <source>
        <strain evidence="13 14">GSFE11</strain>
    </source>
</reference>
<evidence type="ECO:0000256" key="6">
    <source>
        <dbReference type="ARBA" id="ARBA00016634"/>
    </source>
</evidence>
<keyword evidence="8 10" id="KW-0808">Transferase</keyword>
<accession>A0AAW5B681</accession>
<dbReference type="Pfam" id="PF02729">
    <property type="entry name" value="OTCace_N"/>
    <property type="match status" value="1"/>
</dbReference>
<dbReference type="InterPro" id="IPR002292">
    <property type="entry name" value="Orn/put_carbamltrans"/>
</dbReference>
<sequence length="322" mass="35280">MVTMELKEAPNSMKSLKGRDFLTLGDYKQEEINYLLELAEQLKVKRKAGQEESTLTGKTLGMIFEKASTRTRVSFEAGIYQLGGNGIFLSTKDLQIGRGEPIADTAKVLSGYLDGIMIRTFSQETVQELAANASIPVINGLTDLYHPCQVLADLLTIKEQKGVLEGVNITYIGDGNNMANSLMIGAGLMGMNLTVCAPDGYIPMKEEIDKAKQLAAISGGKIVVESNPNEAVQDTDIVYTDVWASMGQEKEQQQRIEAFQHYQVTSELLSLAKPDVSFMHCLPAHRGEEVDAAVIDGKQSVVFQQAENRLHAQKALMSSIMK</sequence>
<evidence type="ECO:0000259" key="11">
    <source>
        <dbReference type="Pfam" id="PF00185"/>
    </source>
</evidence>
<dbReference type="InterPro" id="IPR006132">
    <property type="entry name" value="Asp/Orn_carbamoyltranf_P-bd"/>
</dbReference>
<feature type="binding site" evidence="10">
    <location>
        <position position="119"/>
    </location>
    <ligand>
        <name>carbamoyl phosphate</name>
        <dbReference type="ChEBI" id="CHEBI:58228"/>
    </ligand>
</feature>
<dbReference type="HAMAP" id="MF_01109">
    <property type="entry name" value="OTCase"/>
    <property type="match status" value="1"/>
</dbReference>
<dbReference type="GO" id="GO:0016597">
    <property type="term" value="F:amino acid binding"/>
    <property type="evidence" value="ECO:0007669"/>
    <property type="project" value="InterPro"/>
</dbReference>
<dbReference type="Pfam" id="PF00185">
    <property type="entry name" value="OTCace"/>
    <property type="match status" value="1"/>
</dbReference>
<keyword evidence="7 10" id="KW-0963">Cytoplasm</keyword>
<gene>
    <name evidence="13" type="primary">argF</name>
    <name evidence="13" type="ORF">K3T81_08575</name>
</gene>
<dbReference type="InterPro" id="IPR024904">
    <property type="entry name" value="OTCase_ArgI"/>
</dbReference>
<dbReference type="PROSITE" id="PS00097">
    <property type="entry name" value="CARBAMOYLTRANSFERASE"/>
    <property type="match status" value="1"/>
</dbReference>
<feature type="binding site" evidence="10">
    <location>
        <position position="309"/>
    </location>
    <ligand>
        <name>carbamoyl phosphate</name>
        <dbReference type="ChEBI" id="CHEBI:58228"/>
    </ligand>
</feature>
<dbReference type="FunFam" id="3.40.50.1370:FF:000008">
    <property type="entry name" value="Ornithine carbamoyltransferase"/>
    <property type="match status" value="1"/>
</dbReference>
<feature type="binding site" evidence="10">
    <location>
        <begin position="68"/>
        <end position="71"/>
    </location>
    <ligand>
        <name>carbamoyl phosphate</name>
        <dbReference type="ChEBI" id="CHEBI:58228"/>
    </ligand>
</feature>
<feature type="binding site" evidence="10">
    <location>
        <position position="95"/>
    </location>
    <ligand>
        <name>carbamoyl phosphate</name>
        <dbReference type="ChEBI" id="CHEBI:58228"/>
    </ligand>
</feature>
<name>A0AAW5B681_9BACI</name>
<feature type="binding site" evidence="10">
    <location>
        <begin position="146"/>
        <end position="149"/>
    </location>
    <ligand>
        <name>carbamoyl phosphate</name>
        <dbReference type="ChEBI" id="CHEBI:58228"/>
    </ligand>
</feature>
<dbReference type="Gene3D" id="3.40.50.1370">
    <property type="entry name" value="Aspartate/ornithine carbamoyltransferase"/>
    <property type="match status" value="2"/>
</dbReference>
<evidence type="ECO:0000259" key="12">
    <source>
        <dbReference type="Pfam" id="PF02729"/>
    </source>
</evidence>
<organism evidence="13 14">
    <name type="scientific">Oceanobacillus jordanicus</name>
    <dbReference type="NCBI Taxonomy" id="2867266"/>
    <lineage>
        <taxon>Bacteria</taxon>
        <taxon>Bacillati</taxon>
        <taxon>Bacillota</taxon>
        <taxon>Bacilli</taxon>
        <taxon>Bacillales</taxon>
        <taxon>Bacillaceae</taxon>
        <taxon>Oceanobacillus</taxon>
    </lineage>
</organism>
<comment type="subcellular location">
    <subcellularLocation>
        <location evidence="2 10">Cytoplasm</location>
    </subcellularLocation>
</comment>
<dbReference type="InterPro" id="IPR036901">
    <property type="entry name" value="Asp/Orn_carbamoylTrfase_sf"/>
</dbReference>
<dbReference type="PRINTS" id="PR00102">
    <property type="entry name" value="OTCASE"/>
</dbReference>
<comment type="catalytic activity">
    <reaction evidence="9 10">
        <text>carbamoyl phosphate + L-ornithine = L-citrulline + phosphate + H(+)</text>
        <dbReference type="Rhea" id="RHEA:19513"/>
        <dbReference type="ChEBI" id="CHEBI:15378"/>
        <dbReference type="ChEBI" id="CHEBI:43474"/>
        <dbReference type="ChEBI" id="CHEBI:46911"/>
        <dbReference type="ChEBI" id="CHEBI:57743"/>
        <dbReference type="ChEBI" id="CHEBI:58228"/>
        <dbReference type="EC" id="2.1.3.3"/>
    </reaction>
</comment>
<evidence type="ECO:0000313" key="13">
    <source>
        <dbReference type="EMBL" id="MCG3419205.1"/>
    </source>
</evidence>
<dbReference type="PANTHER" id="PTHR45753:SF3">
    <property type="entry name" value="ORNITHINE TRANSCARBAMYLASE, MITOCHONDRIAL"/>
    <property type="match status" value="1"/>
</dbReference>
<dbReference type="GO" id="GO:0042450">
    <property type="term" value="P:L-arginine biosynthetic process via ornithine"/>
    <property type="evidence" value="ECO:0007669"/>
    <property type="project" value="UniProtKB-UniRule"/>
</dbReference>
<comment type="function">
    <text evidence="1">Reversibly catalyzes the transfer of the carbamoyl group from carbamoyl phosphate (CP) to the N(epsilon) atom of ornithine (ORN) to produce L-citrulline.</text>
</comment>
<dbReference type="EMBL" id="JAIFZM010000006">
    <property type="protein sequence ID" value="MCG3419205.1"/>
    <property type="molecule type" value="Genomic_DNA"/>
</dbReference>
<dbReference type="SUPFAM" id="SSF53671">
    <property type="entry name" value="Aspartate/ornithine carbamoyltransferase"/>
    <property type="match status" value="1"/>
</dbReference>
<feature type="binding site" evidence="10">
    <location>
        <begin position="281"/>
        <end position="282"/>
    </location>
    <ligand>
        <name>carbamoyl phosphate</name>
        <dbReference type="ChEBI" id="CHEBI:58228"/>
    </ligand>
</feature>